<proteinExistence type="inferred from homology"/>
<name>A0ABY7R6A3_9PSED</name>
<dbReference type="Gene3D" id="2.60.40.1090">
    <property type="entry name" value="Fimbrial-type adhesion domain"/>
    <property type="match status" value="1"/>
</dbReference>
<dbReference type="SUPFAM" id="SSF49401">
    <property type="entry name" value="Bacterial adhesins"/>
    <property type="match status" value="1"/>
</dbReference>
<evidence type="ECO:0000256" key="5">
    <source>
        <dbReference type="SAM" id="SignalP"/>
    </source>
</evidence>
<dbReference type="InterPro" id="IPR050263">
    <property type="entry name" value="Bact_Fimbrial_Adh_Pro"/>
</dbReference>
<feature type="chain" id="PRO_5046094248" evidence="5">
    <location>
        <begin position="21"/>
        <end position="174"/>
    </location>
</feature>
<accession>A0ABY7R6A3</accession>
<dbReference type="InterPro" id="IPR008966">
    <property type="entry name" value="Adhesion_dom_sf"/>
</dbReference>
<evidence type="ECO:0000313" key="7">
    <source>
        <dbReference type="Proteomes" id="UP001214301"/>
    </source>
</evidence>
<evidence type="ECO:0000256" key="1">
    <source>
        <dbReference type="ARBA" id="ARBA00004561"/>
    </source>
</evidence>
<feature type="signal peptide" evidence="5">
    <location>
        <begin position="1"/>
        <end position="20"/>
    </location>
</feature>
<keyword evidence="3 5" id="KW-0732">Signal</keyword>
<evidence type="ECO:0000256" key="4">
    <source>
        <dbReference type="ARBA" id="ARBA00023263"/>
    </source>
</evidence>
<dbReference type="PANTHER" id="PTHR33420">
    <property type="entry name" value="FIMBRIAL SUBUNIT ELFA-RELATED"/>
    <property type="match status" value="1"/>
</dbReference>
<sequence>MIRSTVLLLTLCPLIMPTSAADALEGHVQLGGSIVDSACNMRVGSDRQTIAFKPMTLNGLLNGDTSSQHSLTLYISDCIASEKPNDTDVSQRFKLTFEGQPNGKYFAIEGIAKGIALQIKDRQGKLVSPGMVLEHNELSTDSLMLNYSLTLVGVGHALEAGDYHATIKLNIQHF</sequence>
<comment type="subcellular location">
    <subcellularLocation>
        <location evidence="1">Fimbrium</location>
    </subcellularLocation>
</comment>
<dbReference type="RefSeq" id="WP_033699814.1">
    <property type="nucleotide sequence ID" value="NZ_CP116669.1"/>
</dbReference>
<dbReference type="GeneID" id="301039430"/>
<organism evidence="6 7">
    <name type="scientific">Pseudomonas capeferrum</name>
    <dbReference type="NCBI Taxonomy" id="1495066"/>
    <lineage>
        <taxon>Bacteria</taxon>
        <taxon>Pseudomonadati</taxon>
        <taxon>Pseudomonadota</taxon>
        <taxon>Gammaproteobacteria</taxon>
        <taxon>Pseudomonadales</taxon>
        <taxon>Pseudomonadaceae</taxon>
        <taxon>Pseudomonas</taxon>
    </lineage>
</organism>
<evidence type="ECO:0000313" key="6">
    <source>
        <dbReference type="EMBL" id="WCH99049.1"/>
    </source>
</evidence>
<gene>
    <name evidence="6" type="ORF">PMC74_20045</name>
</gene>
<dbReference type="PANTHER" id="PTHR33420:SF3">
    <property type="entry name" value="FIMBRIAL SUBUNIT ELFA"/>
    <property type="match status" value="1"/>
</dbReference>
<reference evidence="6 7" key="1">
    <citation type="journal article" date="2020" name="Front. Microbiol.">
        <title>Toward Biorecycling: Isolation of a Soil Bacterium That Grows on a Polyurethane Oligomer and Monomer.</title>
        <authorList>
            <person name="Espinosa M.J.C."/>
            <person name="Blanco A.C."/>
            <person name="Schmidgall T."/>
            <person name="Atanasoff-Kardjalieff A.K."/>
            <person name="Kappelmeyer U."/>
            <person name="Tischler D."/>
            <person name="Pieper D.H."/>
            <person name="Heipieper H.J."/>
            <person name="Eberlein C."/>
        </authorList>
    </citation>
    <scope>NUCLEOTIDE SEQUENCE [LARGE SCALE GENOMIC DNA]</scope>
    <source>
        <strain evidence="6 7">TDA1</strain>
    </source>
</reference>
<dbReference type="EMBL" id="CP116669">
    <property type="protein sequence ID" value="WCH99049.1"/>
    <property type="molecule type" value="Genomic_DNA"/>
</dbReference>
<keyword evidence="7" id="KW-1185">Reference proteome</keyword>
<protein>
    <submittedName>
        <fullName evidence="6">Fimbrial protein</fullName>
    </submittedName>
</protein>
<keyword evidence="4" id="KW-0281">Fimbrium</keyword>
<dbReference type="Proteomes" id="UP001214301">
    <property type="component" value="Chromosome"/>
</dbReference>
<evidence type="ECO:0000256" key="2">
    <source>
        <dbReference type="ARBA" id="ARBA00006671"/>
    </source>
</evidence>
<evidence type="ECO:0000256" key="3">
    <source>
        <dbReference type="ARBA" id="ARBA00022729"/>
    </source>
</evidence>
<comment type="similarity">
    <text evidence="2">Belongs to the fimbrial protein family.</text>
</comment>
<dbReference type="InterPro" id="IPR036937">
    <property type="entry name" value="Adhesion_dom_fimbrial_sf"/>
</dbReference>